<organism evidence="1 2">
    <name type="scientific">Gigaspora margarita</name>
    <dbReference type="NCBI Taxonomy" id="4874"/>
    <lineage>
        <taxon>Eukaryota</taxon>
        <taxon>Fungi</taxon>
        <taxon>Fungi incertae sedis</taxon>
        <taxon>Mucoromycota</taxon>
        <taxon>Glomeromycotina</taxon>
        <taxon>Glomeromycetes</taxon>
        <taxon>Diversisporales</taxon>
        <taxon>Gigasporaceae</taxon>
        <taxon>Gigaspora</taxon>
    </lineage>
</organism>
<keyword evidence="2" id="KW-1185">Reference proteome</keyword>
<comment type="caution">
    <text evidence="1">The sequence shown here is derived from an EMBL/GenBank/DDBJ whole genome shotgun (WGS) entry which is preliminary data.</text>
</comment>
<name>A0ABM8W1V8_GIGMA</name>
<protein>
    <submittedName>
        <fullName evidence="1">8506_t:CDS:1</fullName>
    </submittedName>
</protein>
<evidence type="ECO:0000313" key="2">
    <source>
        <dbReference type="Proteomes" id="UP000789901"/>
    </source>
</evidence>
<proteinExistence type="predicted"/>
<gene>
    <name evidence="1" type="ORF">GMARGA_LOCUS2322</name>
</gene>
<dbReference type="Proteomes" id="UP000789901">
    <property type="component" value="Unassembled WGS sequence"/>
</dbReference>
<evidence type="ECO:0000313" key="1">
    <source>
        <dbReference type="EMBL" id="CAG8503592.1"/>
    </source>
</evidence>
<dbReference type="EMBL" id="CAJVQB010000715">
    <property type="protein sequence ID" value="CAG8503592.1"/>
    <property type="molecule type" value="Genomic_DNA"/>
</dbReference>
<sequence length="73" mass="8638">MPYSLDIKLNLKCIKNNRTNIQNDSGISCQDNVNLEKDSKEKDPNGLKKQEEYRQTTLNYKYEAWIKRVDKSK</sequence>
<reference evidence="1 2" key="1">
    <citation type="submission" date="2021-06" db="EMBL/GenBank/DDBJ databases">
        <authorList>
            <person name="Kallberg Y."/>
            <person name="Tangrot J."/>
            <person name="Rosling A."/>
        </authorList>
    </citation>
    <scope>NUCLEOTIDE SEQUENCE [LARGE SCALE GENOMIC DNA]</scope>
    <source>
        <strain evidence="1 2">120-4 pot B 10/14</strain>
    </source>
</reference>
<accession>A0ABM8W1V8</accession>